<evidence type="ECO:0000256" key="1">
    <source>
        <dbReference type="ARBA" id="ARBA00022598"/>
    </source>
</evidence>
<dbReference type="Pfam" id="PF13535">
    <property type="entry name" value="ATP-grasp_4"/>
    <property type="match status" value="1"/>
</dbReference>
<dbReference type="STRING" id="315423.SAMN04488020_10379"/>
<dbReference type="EMBL" id="FWFV01000003">
    <property type="protein sequence ID" value="SLN33446.1"/>
    <property type="molecule type" value="Genomic_DNA"/>
</dbReference>
<dbReference type="InterPro" id="IPR005479">
    <property type="entry name" value="CPAse_ATP-bd"/>
</dbReference>
<dbReference type="InterPro" id="IPR011761">
    <property type="entry name" value="ATP-grasp"/>
</dbReference>
<protein>
    <submittedName>
        <fullName evidence="6">Carbamoyl phosphate synthase-like protein</fullName>
    </submittedName>
</protein>
<dbReference type="RefSeq" id="WP_085853378.1">
    <property type="nucleotide sequence ID" value="NZ_FOPF01000003.1"/>
</dbReference>
<evidence type="ECO:0000313" key="6">
    <source>
        <dbReference type="EMBL" id="SLN33446.1"/>
    </source>
</evidence>
<dbReference type="GO" id="GO:0005524">
    <property type="term" value="F:ATP binding"/>
    <property type="evidence" value="ECO:0007669"/>
    <property type="project" value="UniProtKB-UniRule"/>
</dbReference>
<dbReference type="OrthoDB" id="8441067at2"/>
<evidence type="ECO:0000313" key="7">
    <source>
        <dbReference type="Proteomes" id="UP000193870"/>
    </source>
</evidence>
<organism evidence="6 7">
    <name type="scientific">Palleronia marisminoris</name>
    <dbReference type="NCBI Taxonomy" id="315423"/>
    <lineage>
        <taxon>Bacteria</taxon>
        <taxon>Pseudomonadati</taxon>
        <taxon>Pseudomonadota</taxon>
        <taxon>Alphaproteobacteria</taxon>
        <taxon>Rhodobacterales</taxon>
        <taxon>Roseobacteraceae</taxon>
        <taxon>Palleronia</taxon>
    </lineage>
</organism>
<gene>
    <name evidence="6" type="ORF">PAM7066_01359</name>
</gene>
<dbReference type="Gene3D" id="3.30.470.20">
    <property type="entry name" value="ATP-grasp fold, B domain"/>
    <property type="match status" value="1"/>
</dbReference>
<dbReference type="AlphaFoldDB" id="A0A1Y5S663"/>
<dbReference type="PROSITE" id="PS50975">
    <property type="entry name" value="ATP_GRASP"/>
    <property type="match status" value="1"/>
</dbReference>
<dbReference type="Proteomes" id="UP000193870">
    <property type="component" value="Unassembled WGS sequence"/>
</dbReference>
<dbReference type="GO" id="GO:0046872">
    <property type="term" value="F:metal ion binding"/>
    <property type="evidence" value="ECO:0007669"/>
    <property type="project" value="InterPro"/>
</dbReference>
<evidence type="ECO:0000256" key="2">
    <source>
        <dbReference type="ARBA" id="ARBA00022741"/>
    </source>
</evidence>
<keyword evidence="2 4" id="KW-0547">Nucleotide-binding</keyword>
<evidence type="ECO:0000256" key="3">
    <source>
        <dbReference type="ARBA" id="ARBA00022840"/>
    </source>
</evidence>
<name>A0A1Y5S663_9RHOB</name>
<dbReference type="PROSITE" id="PS00867">
    <property type="entry name" value="CPSASE_2"/>
    <property type="match status" value="1"/>
</dbReference>
<accession>A0A1Y5S663</accession>
<evidence type="ECO:0000259" key="5">
    <source>
        <dbReference type="PROSITE" id="PS50975"/>
    </source>
</evidence>
<reference evidence="6 7" key="1">
    <citation type="submission" date="2017-03" db="EMBL/GenBank/DDBJ databases">
        <authorList>
            <person name="Afonso C.L."/>
            <person name="Miller P.J."/>
            <person name="Scott M.A."/>
            <person name="Spackman E."/>
            <person name="Goraichik I."/>
            <person name="Dimitrov K.M."/>
            <person name="Suarez D.L."/>
            <person name="Swayne D.E."/>
        </authorList>
    </citation>
    <scope>NUCLEOTIDE SEQUENCE [LARGE SCALE GENOMIC DNA]</scope>
    <source>
        <strain evidence="6 7">CECT 7066</strain>
    </source>
</reference>
<proteinExistence type="predicted"/>
<dbReference type="GO" id="GO:0016874">
    <property type="term" value="F:ligase activity"/>
    <property type="evidence" value="ECO:0007669"/>
    <property type="project" value="UniProtKB-KW"/>
</dbReference>
<sequence length="439" mass="48653">MPEAAKKTICIIGNDPFNDDYIKRIPEAQGWNVVTVLHHDDVQPADESIDFDALYDRAHAQIAAMDSPPDAIIGHLDFPVTSLVALLNRDFGLKGASPEAVARCEHKFWMREAQREVFPDDTPAVTAVNPFKPAEAQEAVPEYPFWLKPVKGHSSKLGFLVRDADDLDSALHECRRFIHQHGEPFNRFLARLEPDSGCPEGVNGNFAVAEELVSANRLFTIEGLVENGETRVVGAVESLKGGGAGVSFSRYQYPSDIPDEIVEKGRVFVAKLLDHFGFDNGPFNVEFFYDDDTGALRLLEINPRLSKSHSPLFHIVDGATHHRQAILLALGEEVEMPARGGHSPVAAKFMIRSNEEDGIVRGVPDPEQLEELKDLFPDLAAQILVQPGQRLSDLPDQDSYTYELADLFIGGADLSAIEDAYLRCRHSLEFLIKPIPENL</sequence>
<keyword evidence="3 4" id="KW-0067">ATP-binding</keyword>
<dbReference type="SUPFAM" id="SSF56059">
    <property type="entry name" value="Glutathione synthetase ATP-binding domain-like"/>
    <property type="match status" value="1"/>
</dbReference>
<feature type="domain" description="ATP-grasp" evidence="5">
    <location>
        <begin position="115"/>
        <end position="330"/>
    </location>
</feature>
<evidence type="ECO:0000256" key="4">
    <source>
        <dbReference type="PROSITE-ProRule" id="PRU00409"/>
    </source>
</evidence>
<dbReference type="PANTHER" id="PTHR43585:SF2">
    <property type="entry name" value="ATP-GRASP ENZYME FSQD"/>
    <property type="match status" value="1"/>
</dbReference>
<dbReference type="PANTHER" id="PTHR43585">
    <property type="entry name" value="FUMIPYRROLE BIOSYNTHESIS PROTEIN C"/>
    <property type="match status" value="1"/>
</dbReference>
<dbReference type="InterPro" id="IPR052032">
    <property type="entry name" value="ATP-dep_AA_Ligase"/>
</dbReference>
<keyword evidence="7" id="KW-1185">Reference proteome</keyword>
<keyword evidence="1" id="KW-0436">Ligase</keyword>